<dbReference type="EMBL" id="BMPG01000002">
    <property type="protein sequence ID" value="GGL62499.1"/>
    <property type="molecule type" value="Genomic_DNA"/>
</dbReference>
<dbReference type="Proteomes" id="UP000607197">
    <property type="component" value="Unassembled WGS sequence"/>
</dbReference>
<evidence type="ECO:0000313" key="2">
    <source>
        <dbReference type="Proteomes" id="UP000607197"/>
    </source>
</evidence>
<keyword evidence="2" id="KW-1185">Reference proteome</keyword>
<dbReference type="RefSeq" id="WP_188978625.1">
    <property type="nucleotide sequence ID" value="NZ_BMPG01000002.1"/>
</dbReference>
<accession>A0A830FJI1</accession>
<name>A0A830FJI1_9EURY</name>
<comment type="caution">
    <text evidence="1">The sequence shown here is derived from an EMBL/GenBank/DDBJ whole genome shotgun (WGS) entry which is preliminary data.</text>
</comment>
<organism evidence="1 2">
    <name type="scientific">Halocalculus aciditolerans</name>
    <dbReference type="NCBI Taxonomy" id="1383812"/>
    <lineage>
        <taxon>Archaea</taxon>
        <taxon>Methanobacteriati</taxon>
        <taxon>Methanobacteriota</taxon>
        <taxon>Stenosarchaea group</taxon>
        <taxon>Halobacteria</taxon>
        <taxon>Halobacteriales</taxon>
        <taxon>Halobacteriaceae</taxon>
        <taxon>Halocalculus</taxon>
    </lineage>
</organism>
<dbReference type="AlphaFoldDB" id="A0A830FJI1"/>
<dbReference type="OrthoDB" id="322138at2157"/>
<gene>
    <name evidence="1" type="ORF">GCM10009039_20670</name>
</gene>
<protein>
    <submittedName>
        <fullName evidence="1">Uncharacterized protein</fullName>
    </submittedName>
</protein>
<sequence>MSLRGPLSGVDATHRLYYGPSVDDRTAFAAENAVVHAACDSASHVHVSATPTELDARAPDAASAFDDLDPVPAADRVLGGDGTERVAALPADEAALARVLGAPLAERDAVDWRRDAIDGIAVRDGDRPRYHSVPRNRQVRALYAADDRELLEAAWLAVADIDGAAVYPVGSLVSWTVRDTEYALTPTSLDVGTGRDERSYPLHRLERARPTRSDTGIDLTWASADDARDPLLRAVDSVLDRASDGPPGSIPVGGDAMAVLVLDRLNEIRDALDYDFRVTTA</sequence>
<reference evidence="1" key="1">
    <citation type="journal article" date="2014" name="Int. J. Syst. Evol. Microbiol.">
        <title>Complete genome sequence of Corynebacterium casei LMG S-19264T (=DSM 44701T), isolated from a smear-ripened cheese.</title>
        <authorList>
            <consortium name="US DOE Joint Genome Institute (JGI-PGF)"/>
            <person name="Walter F."/>
            <person name="Albersmeier A."/>
            <person name="Kalinowski J."/>
            <person name="Ruckert C."/>
        </authorList>
    </citation>
    <scope>NUCLEOTIDE SEQUENCE</scope>
    <source>
        <strain evidence="1">JCM 19596</strain>
    </source>
</reference>
<reference evidence="1" key="2">
    <citation type="submission" date="2020-09" db="EMBL/GenBank/DDBJ databases">
        <authorList>
            <person name="Sun Q."/>
            <person name="Ohkuma M."/>
        </authorList>
    </citation>
    <scope>NUCLEOTIDE SEQUENCE</scope>
    <source>
        <strain evidence="1">JCM 19596</strain>
    </source>
</reference>
<proteinExistence type="predicted"/>
<evidence type="ECO:0000313" key="1">
    <source>
        <dbReference type="EMBL" id="GGL62499.1"/>
    </source>
</evidence>